<reference evidence="1 2" key="1">
    <citation type="journal article" date="2016" name="Nat. Commun.">
        <title>Thousands of microbial genomes shed light on interconnected biogeochemical processes in an aquifer system.</title>
        <authorList>
            <person name="Anantharaman K."/>
            <person name="Brown C.T."/>
            <person name="Hug L.A."/>
            <person name="Sharon I."/>
            <person name="Castelle C.J."/>
            <person name="Probst A.J."/>
            <person name="Thomas B.C."/>
            <person name="Singh A."/>
            <person name="Wilkins M.J."/>
            <person name="Karaoz U."/>
            <person name="Brodie E.L."/>
            <person name="Williams K.H."/>
            <person name="Hubbard S.S."/>
            <person name="Banfield J.F."/>
        </authorList>
    </citation>
    <scope>NUCLEOTIDE SEQUENCE [LARGE SCALE GENOMIC DNA]</scope>
</reference>
<evidence type="ECO:0000313" key="1">
    <source>
        <dbReference type="EMBL" id="OGZ98442.1"/>
    </source>
</evidence>
<gene>
    <name evidence="1" type="ORF">A3C07_04450</name>
</gene>
<accession>A0A1G2KG69</accession>
<dbReference type="AlphaFoldDB" id="A0A1G2KG69"/>
<dbReference type="STRING" id="1802270.A3C07_04450"/>
<name>A0A1G2KG69_9BACT</name>
<dbReference type="Proteomes" id="UP000179023">
    <property type="component" value="Unassembled WGS sequence"/>
</dbReference>
<organism evidence="1 2">
    <name type="scientific">Candidatus Sungbacteria bacterium RIFCSPHIGHO2_02_FULL_47_11</name>
    <dbReference type="NCBI Taxonomy" id="1802270"/>
    <lineage>
        <taxon>Bacteria</taxon>
        <taxon>Candidatus Sungiibacteriota</taxon>
    </lineage>
</organism>
<protein>
    <submittedName>
        <fullName evidence="1">Uncharacterized protein</fullName>
    </submittedName>
</protein>
<comment type="caution">
    <text evidence="1">The sequence shown here is derived from an EMBL/GenBank/DDBJ whole genome shotgun (WGS) entry which is preliminary data.</text>
</comment>
<dbReference type="EMBL" id="MHQI01000065">
    <property type="protein sequence ID" value="OGZ98442.1"/>
    <property type="molecule type" value="Genomic_DNA"/>
</dbReference>
<proteinExistence type="predicted"/>
<evidence type="ECO:0000313" key="2">
    <source>
        <dbReference type="Proteomes" id="UP000179023"/>
    </source>
</evidence>
<sequence>MTKSDSIKKLLSRHHGFVSRALLIEARFLENHKAPRSRFWGDTLAIKNSLMRPEGLEFITRMSRILFIIRIIRVAFE</sequence>